<dbReference type="RefSeq" id="WP_229742136.1">
    <property type="nucleotide sequence ID" value="NZ_BMGC01000003.1"/>
</dbReference>
<evidence type="ECO:0000313" key="3">
    <source>
        <dbReference type="EMBL" id="GGB21669.1"/>
    </source>
</evidence>
<evidence type="ECO:0008006" key="5">
    <source>
        <dbReference type="Google" id="ProtNLM"/>
    </source>
</evidence>
<dbReference type="Proteomes" id="UP000621454">
    <property type="component" value="Unassembled WGS sequence"/>
</dbReference>
<dbReference type="AlphaFoldDB" id="A0A916SZL2"/>
<evidence type="ECO:0000313" key="4">
    <source>
        <dbReference type="Proteomes" id="UP000621454"/>
    </source>
</evidence>
<dbReference type="Pfam" id="PF14012">
    <property type="entry name" value="DUF4229"/>
    <property type="match status" value="1"/>
</dbReference>
<gene>
    <name evidence="3" type="ORF">GCM10011489_07310</name>
</gene>
<comment type="caution">
    <text evidence="3">The sequence shown here is derived from an EMBL/GenBank/DDBJ whole genome shotgun (WGS) entry which is preliminary data.</text>
</comment>
<dbReference type="InterPro" id="IPR025323">
    <property type="entry name" value="DUF4229"/>
</dbReference>
<proteinExistence type="predicted"/>
<evidence type="ECO:0000256" key="2">
    <source>
        <dbReference type="SAM" id="Phobius"/>
    </source>
</evidence>
<keyword evidence="4" id="KW-1185">Reference proteome</keyword>
<protein>
    <recommendedName>
        <fullName evidence="5">DUF4229 domain-containing protein</fullName>
    </recommendedName>
</protein>
<organism evidence="3 4">
    <name type="scientific">Gordonia jinhuaensis</name>
    <dbReference type="NCBI Taxonomy" id="1517702"/>
    <lineage>
        <taxon>Bacteria</taxon>
        <taxon>Bacillati</taxon>
        <taxon>Actinomycetota</taxon>
        <taxon>Actinomycetes</taxon>
        <taxon>Mycobacteriales</taxon>
        <taxon>Gordoniaceae</taxon>
        <taxon>Gordonia</taxon>
    </lineage>
</organism>
<name>A0A916SZL2_9ACTN</name>
<sequence length="111" mass="11813">MNETNEPRPGAGRRLAVNLLVYTVIRLGLVVVVAALIMGIGALAGVTVPLLVAAVFGVLIALPLGMLAFRRQRNAVNESIAEVDTARRNRRADLEARMRGAGRSPNGSGRR</sequence>
<feature type="region of interest" description="Disordered" evidence="1">
    <location>
        <begin position="91"/>
        <end position="111"/>
    </location>
</feature>
<feature type="transmembrane region" description="Helical" evidence="2">
    <location>
        <begin position="50"/>
        <end position="69"/>
    </location>
</feature>
<reference evidence="3" key="2">
    <citation type="submission" date="2020-09" db="EMBL/GenBank/DDBJ databases">
        <authorList>
            <person name="Sun Q."/>
            <person name="Zhou Y."/>
        </authorList>
    </citation>
    <scope>NUCLEOTIDE SEQUENCE</scope>
    <source>
        <strain evidence="3">CGMCC 1.12827</strain>
    </source>
</reference>
<keyword evidence="2" id="KW-0812">Transmembrane</keyword>
<reference evidence="3" key="1">
    <citation type="journal article" date="2014" name="Int. J. Syst. Evol. Microbiol.">
        <title>Complete genome sequence of Corynebacterium casei LMG S-19264T (=DSM 44701T), isolated from a smear-ripened cheese.</title>
        <authorList>
            <consortium name="US DOE Joint Genome Institute (JGI-PGF)"/>
            <person name="Walter F."/>
            <person name="Albersmeier A."/>
            <person name="Kalinowski J."/>
            <person name="Ruckert C."/>
        </authorList>
    </citation>
    <scope>NUCLEOTIDE SEQUENCE</scope>
    <source>
        <strain evidence="3">CGMCC 1.12827</strain>
    </source>
</reference>
<accession>A0A916SZL2</accession>
<keyword evidence="2" id="KW-1133">Transmembrane helix</keyword>
<keyword evidence="2" id="KW-0472">Membrane</keyword>
<feature type="transmembrane region" description="Helical" evidence="2">
    <location>
        <begin position="20"/>
        <end position="44"/>
    </location>
</feature>
<dbReference type="EMBL" id="BMGC01000003">
    <property type="protein sequence ID" value="GGB21669.1"/>
    <property type="molecule type" value="Genomic_DNA"/>
</dbReference>
<evidence type="ECO:0000256" key="1">
    <source>
        <dbReference type="SAM" id="MobiDB-lite"/>
    </source>
</evidence>